<dbReference type="AlphaFoldDB" id="A0A859QUU2"/>
<protein>
    <submittedName>
        <fullName evidence="4">Response regulator</fullName>
    </submittedName>
</protein>
<evidence type="ECO:0000313" key="5">
    <source>
        <dbReference type="Proteomes" id="UP000510721"/>
    </source>
</evidence>
<organism evidence="4 5">
    <name type="scientific">Sinorhizobium mexicanum</name>
    <dbReference type="NCBI Taxonomy" id="375549"/>
    <lineage>
        <taxon>Bacteria</taxon>
        <taxon>Pseudomonadati</taxon>
        <taxon>Pseudomonadota</taxon>
        <taxon>Alphaproteobacteria</taxon>
        <taxon>Hyphomicrobiales</taxon>
        <taxon>Rhizobiaceae</taxon>
        <taxon>Sinorhizobium/Ensifer group</taxon>
        <taxon>Sinorhizobium</taxon>
    </lineage>
</organism>
<dbReference type="Gene3D" id="3.40.50.2300">
    <property type="match status" value="1"/>
</dbReference>
<evidence type="ECO:0000259" key="3">
    <source>
        <dbReference type="PROSITE" id="PS50110"/>
    </source>
</evidence>
<sequence length="132" mass="14266">MSLDENTVIAIVEDDELVRASLAGLLRSFGIRAEAFSSAGDLLATDPDRFDCVVSDLQMPGMTGLDLRRVLSNRDKAVPVIIVTAYPERVSDVSRSDDGLHLLEKPVDSGQLIACIETVLGRGIEHQTSDGR</sequence>
<name>A0A859QUU2_9HYPH</name>
<dbReference type="InterPro" id="IPR050595">
    <property type="entry name" value="Bact_response_regulator"/>
</dbReference>
<dbReference type="Proteomes" id="UP000510721">
    <property type="component" value="Plasmid pEmeITTGR7a"/>
</dbReference>
<keyword evidence="5" id="KW-1185">Reference proteome</keyword>
<reference evidence="4 5" key="1">
    <citation type="submission" date="2019-06" db="EMBL/GenBank/DDBJ databases">
        <title>Complete genome sequence of Ensifer mexicanus ITTG R7 isolated from nodules of Acacia angustissima (Mill.) Kuntze.</title>
        <authorList>
            <person name="Rincon-Rosales R."/>
            <person name="Rogel M.A."/>
            <person name="Guerrero G."/>
            <person name="Rincon-Molina C.I."/>
            <person name="Lopez-Lopez A."/>
            <person name="Martinez-Romero E."/>
        </authorList>
    </citation>
    <scope>NUCLEOTIDE SEQUENCE [LARGE SCALE GENOMIC DNA]</scope>
    <source>
        <strain evidence="4 5">ITTG R7</strain>
        <plasmid evidence="5">pemeittgr7a</plasmid>
    </source>
</reference>
<evidence type="ECO:0000313" key="4">
    <source>
        <dbReference type="EMBL" id="QLL64246.1"/>
    </source>
</evidence>
<dbReference type="PROSITE" id="PS50110">
    <property type="entry name" value="RESPONSE_REGULATORY"/>
    <property type="match status" value="1"/>
</dbReference>
<feature type="domain" description="Response regulatory" evidence="3">
    <location>
        <begin position="8"/>
        <end position="120"/>
    </location>
</feature>
<accession>A0A859QUU2</accession>
<keyword evidence="4" id="KW-0614">Plasmid</keyword>
<feature type="modified residue" description="4-aspartylphosphate" evidence="2">
    <location>
        <position position="56"/>
    </location>
</feature>
<proteinExistence type="predicted"/>
<evidence type="ECO:0000256" key="2">
    <source>
        <dbReference type="PROSITE-ProRule" id="PRU00169"/>
    </source>
</evidence>
<dbReference type="EMBL" id="CP041239">
    <property type="protein sequence ID" value="QLL64246.1"/>
    <property type="molecule type" value="Genomic_DNA"/>
</dbReference>
<keyword evidence="1 2" id="KW-0597">Phosphoprotein</keyword>
<dbReference type="InterPro" id="IPR001789">
    <property type="entry name" value="Sig_transdc_resp-reg_receiver"/>
</dbReference>
<evidence type="ECO:0000256" key="1">
    <source>
        <dbReference type="ARBA" id="ARBA00022553"/>
    </source>
</evidence>
<dbReference type="GO" id="GO:0000160">
    <property type="term" value="P:phosphorelay signal transduction system"/>
    <property type="evidence" value="ECO:0007669"/>
    <property type="project" value="InterPro"/>
</dbReference>
<dbReference type="KEGG" id="emx:FKV68_22150"/>
<dbReference type="SUPFAM" id="SSF52172">
    <property type="entry name" value="CheY-like"/>
    <property type="match status" value="1"/>
</dbReference>
<geneLocation type="plasmid" evidence="5">
    <name>pemeittgr7a</name>
</geneLocation>
<dbReference type="InterPro" id="IPR011006">
    <property type="entry name" value="CheY-like_superfamily"/>
</dbReference>
<dbReference type="PANTHER" id="PTHR44591">
    <property type="entry name" value="STRESS RESPONSE REGULATOR PROTEIN 1"/>
    <property type="match status" value="1"/>
</dbReference>
<dbReference type="PANTHER" id="PTHR44591:SF25">
    <property type="entry name" value="CHEMOTAXIS TWO-COMPONENT RESPONSE REGULATOR"/>
    <property type="match status" value="1"/>
</dbReference>
<gene>
    <name evidence="4" type="ORF">FKV68_22150</name>
</gene>
<dbReference type="SMART" id="SM00448">
    <property type="entry name" value="REC"/>
    <property type="match status" value="1"/>
</dbReference>
<dbReference type="Pfam" id="PF00072">
    <property type="entry name" value="Response_reg"/>
    <property type="match status" value="1"/>
</dbReference>